<sequence>MKVIVAQTAATRENLGKTNNRAELMNRFQDIQFEEADRIQQAGRPTDEASKWAFNHSGSSSSKSPMDRYSNIRPWNHNRVKLNVPDGAPDYVNASPIAVPASNDEAPTYKYVAMQGPTVPSFDSVWRMVAENTTSVAVVVQLTTMIEGEQVKCSQYFPFSDEDKTWELNADDAWGDGWTATLTYESTEQLCDGAIERRKFLLHVGGEEEPRTVWHFLYLRWPDFGVPALTDVQSFFELMKMSREHATEVEEPRFVHCSAGVGRTGTFICLEHLMRELEMGGLDALDANDPDADPVYETVDALRQQRRLMVQSQPQYMFIYQVMRKLWGEKYGMSDDDMARGGGSGGGTGGGQPSLKRFEMADPTWDESASNSSFVSEGGSQGQEQS</sequence>
<evidence type="ECO:0000313" key="1">
    <source>
        <dbReference type="EMBL" id="KAJ3472270.1"/>
    </source>
</evidence>
<evidence type="ECO:0000313" key="2">
    <source>
        <dbReference type="Proteomes" id="UP001148737"/>
    </source>
</evidence>
<dbReference type="Proteomes" id="UP001148737">
    <property type="component" value="Unassembled WGS sequence"/>
</dbReference>
<organism evidence="1 2">
    <name type="scientific">Lecanicillium saksenae</name>
    <dbReference type="NCBI Taxonomy" id="468837"/>
    <lineage>
        <taxon>Eukaryota</taxon>
        <taxon>Fungi</taxon>
        <taxon>Dikarya</taxon>
        <taxon>Ascomycota</taxon>
        <taxon>Pezizomycotina</taxon>
        <taxon>Sordariomycetes</taxon>
        <taxon>Hypocreomycetidae</taxon>
        <taxon>Hypocreales</taxon>
        <taxon>Cordycipitaceae</taxon>
        <taxon>Lecanicillium</taxon>
    </lineage>
</organism>
<keyword evidence="2" id="KW-1185">Reference proteome</keyword>
<dbReference type="EMBL" id="JANAKD010003283">
    <property type="protein sequence ID" value="KAJ3472270.1"/>
    <property type="molecule type" value="Genomic_DNA"/>
</dbReference>
<reference evidence="1" key="1">
    <citation type="submission" date="2022-07" db="EMBL/GenBank/DDBJ databases">
        <title>Genome Sequence of Lecanicillium saksenae.</title>
        <authorList>
            <person name="Buettner E."/>
        </authorList>
    </citation>
    <scope>NUCLEOTIDE SEQUENCE</scope>
    <source>
        <strain evidence="1">VT-O1</strain>
    </source>
</reference>
<comment type="caution">
    <text evidence="1">The sequence shown here is derived from an EMBL/GenBank/DDBJ whole genome shotgun (WGS) entry which is preliminary data.</text>
</comment>
<gene>
    <name evidence="1" type="ORF">NLG97_g11133</name>
</gene>
<accession>A0ACC1QCK2</accession>
<name>A0ACC1QCK2_9HYPO</name>
<proteinExistence type="predicted"/>
<protein>
    <submittedName>
        <fullName evidence="1">Uncharacterized protein</fullName>
    </submittedName>
</protein>